<protein>
    <recommendedName>
        <fullName evidence="3">ARM repeat-containing protein</fullName>
    </recommendedName>
</protein>
<dbReference type="Gene3D" id="1.25.10.10">
    <property type="entry name" value="Leucine-rich Repeat Variant"/>
    <property type="match status" value="1"/>
</dbReference>
<dbReference type="Proteomes" id="UP000076532">
    <property type="component" value="Unassembled WGS sequence"/>
</dbReference>
<reference evidence="1 2" key="1">
    <citation type="journal article" date="2016" name="Mol. Biol. Evol.">
        <title>Comparative Genomics of Early-Diverging Mushroom-Forming Fungi Provides Insights into the Origins of Lignocellulose Decay Capabilities.</title>
        <authorList>
            <person name="Nagy L.G."/>
            <person name="Riley R."/>
            <person name="Tritt A."/>
            <person name="Adam C."/>
            <person name="Daum C."/>
            <person name="Floudas D."/>
            <person name="Sun H."/>
            <person name="Yadav J.S."/>
            <person name="Pangilinan J."/>
            <person name="Larsson K.H."/>
            <person name="Matsuura K."/>
            <person name="Barry K."/>
            <person name="Labutti K."/>
            <person name="Kuo R."/>
            <person name="Ohm R.A."/>
            <person name="Bhattacharya S.S."/>
            <person name="Shirouzu T."/>
            <person name="Yoshinaga Y."/>
            <person name="Martin F.M."/>
            <person name="Grigoriev I.V."/>
            <person name="Hibbett D.S."/>
        </authorList>
    </citation>
    <scope>NUCLEOTIDE SEQUENCE [LARGE SCALE GENOMIC DNA]</scope>
    <source>
        <strain evidence="1 2">CBS 109695</strain>
    </source>
</reference>
<keyword evidence="2" id="KW-1185">Reference proteome</keyword>
<evidence type="ECO:0000313" key="2">
    <source>
        <dbReference type="Proteomes" id="UP000076532"/>
    </source>
</evidence>
<sequence length="227" mass="24029">MLRSTSSGCAASIEALQILSGSPDGRSQIMQTNVLPLFVHALGQLPTRYHAAYLLARLANHNHGQRDQIVALHAVPALTLILNDADGPHRSALAAIQSLACNADAQTELLRANLIPQLVNLLDSGTDAAEGAAKVLAVLATNDTVRTAMIRYNTALKLGSMLGGKYHEAASAVLFQFSKYSDTQSSVSSYSFGPNGALIVAPGEEEADLEVVREDASDLEQRHASTL</sequence>
<accession>A0A165ZCU9</accession>
<dbReference type="InterPro" id="IPR011989">
    <property type="entry name" value="ARM-like"/>
</dbReference>
<dbReference type="OrthoDB" id="7537227at2759"/>
<gene>
    <name evidence="1" type="ORF">FIBSPDRAFT_216723</name>
</gene>
<proteinExistence type="predicted"/>
<dbReference type="PANTHER" id="PTHR23315:SF7">
    <property type="entry name" value="U-BOX DOMAIN-CONTAINING PROTEIN 4"/>
    <property type="match status" value="1"/>
</dbReference>
<dbReference type="SUPFAM" id="SSF48371">
    <property type="entry name" value="ARM repeat"/>
    <property type="match status" value="1"/>
</dbReference>
<name>A0A165ZCU9_9AGAM</name>
<evidence type="ECO:0000313" key="1">
    <source>
        <dbReference type="EMBL" id="KZP10450.1"/>
    </source>
</evidence>
<dbReference type="EMBL" id="KV417679">
    <property type="protein sequence ID" value="KZP10450.1"/>
    <property type="molecule type" value="Genomic_DNA"/>
</dbReference>
<dbReference type="InterPro" id="IPR016024">
    <property type="entry name" value="ARM-type_fold"/>
</dbReference>
<dbReference type="AlphaFoldDB" id="A0A165ZCU9"/>
<organism evidence="1 2">
    <name type="scientific">Athelia psychrophila</name>
    <dbReference type="NCBI Taxonomy" id="1759441"/>
    <lineage>
        <taxon>Eukaryota</taxon>
        <taxon>Fungi</taxon>
        <taxon>Dikarya</taxon>
        <taxon>Basidiomycota</taxon>
        <taxon>Agaricomycotina</taxon>
        <taxon>Agaricomycetes</taxon>
        <taxon>Agaricomycetidae</taxon>
        <taxon>Atheliales</taxon>
        <taxon>Atheliaceae</taxon>
        <taxon>Athelia</taxon>
    </lineage>
</organism>
<dbReference type="PANTHER" id="PTHR23315">
    <property type="entry name" value="U BOX DOMAIN-CONTAINING"/>
    <property type="match status" value="1"/>
</dbReference>
<evidence type="ECO:0008006" key="3">
    <source>
        <dbReference type="Google" id="ProtNLM"/>
    </source>
</evidence>